<evidence type="ECO:0000313" key="2">
    <source>
        <dbReference type="EMBL" id="GMN56134.1"/>
    </source>
</evidence>
<dbReference type="Gramene" id="FCD_00027454-RA">
    <property type="protein sequence ID" value="FCD_00027454-RA:cds"/>
    <property type="gene ID" value="FCD_00027454"/>
</dbReference>
<dbReference type="EMBL" id="BTGU01000061">
    <property type="protein sequence ID" value="GMN56134.1"/>
    <property type="molecule type" value="Genomic_DNA"/>
</dbReference>
<accession>A0AA88ANF9</accession>
<evidence type="ECO:0000256" key="1">
    <source>
        <dbReference type="SAM" id="MobiDB-lite"/>
    </source>
</evidence>
<name>A0AA88ANF9_FICCA</name>
<gene>
    <name evidence="2" type="ORF">TIFTF001_025256</name>
</gene>
<proteinExistence type="predicted"/>
<feature type="region of interest" description="Disordered" evidence="1">
    <location>
        <begin position="63"/>
        <end position="88"/>
    </location>
</feature>
<dbReference type="AlphaFoldDB" id="A0AA88ANF9"/>
<feature type="compositionally biased region" description="Acidic residues" evidence="1">
    <location>
        <begin position="67"/>
        <end position="81"/>
    </location>
</feature>
<comment type="caution">
    <text evidence="2">The sequence shown here is derived from an EMBL/GenBank/DDBJ whole genome shotgun (WGS) entry which is preliminary data.</text>
</comment>
<organism evidence="2 3">
    <name type="scientific">Ficus carica</name>
    <name type="common">Common fig</name>
    <dbReference type="NCBI Taxonomy" id="3494"/>
    <lineage>
        <taxon>Eukaryota</taxon>
        <taxon>Viridiplantae</taxon>
        <taxon>Streptophyta</taxon>
        <taxon>Embryophyta</taxon>
        <taxon>Tracheophyta</taxon>
        <taxon>Spermatophyta</taxon>
        <taxon>Magnoliopsida</taxon>
        <taxon>eudicotyledons</taxon>
        <taxon>Gunneridae</taxon>
        <taxon>Pentapetalae</taxon>
        <taxon>rosids</taxon>
        <taxon>fabids</taxon>
        <taxon>Rosales</taxon>
        <taxon>Moraceae</taxon>
        <taxon>Ficeae</taxon>
        <taxon>Ficus</taxon>
    </lineage>
</organism>
<protein>
    <submittedName>
        <fullName evidence="2">Uncharacterized protein</fullName>
    </submittedName>
</protein>
<keyword evidence="3" id="KW-1185">Reference proteome</keyword>
<sequence>MPVPYGRMSMLAHCQRMFQLYRKKSVATAIKAEALKKKPSKSLYARATDTGVDPREAAKRLNIDWDTAAEIEDTDTNDENEVPPAVVC</sequence>
<dbReference type="Proteomes" id="UP001187192">
    <property type="component" value="Unassembled WGS sequence"/>
</dbReference>
<evidence type="ECO:0000313" key="3">
    <source>
        <dbReference type="Proteomes" id="UP001187192"/>
    </source>
</evidence>
<reference evidence="2" key="1">
    <citation type="submission" date="2023-07" db="EMBL/GenBank/DDBJ databases">
        <title>draft genome sequence of fig (Ficus carica).</title>
        <authorList>
            <person name="Takahashi T."/>
            <person name="Nishimura K."/>
        </authorList>
    </citation>
    <scope>NUCLEOTIDE SEQUENCE</scope>
</reference>